<comment type="subunit">
    <text evidence="9">The Tat system comprises two distinct complexes: a TatABC complex, containing multiple copies of TatA, TatB and TatC subunits, and a separate TatA complex, containing only TatA subunits. Substrates initially bind to the TatABC complex, which probably triggers association of the separate TatA complex to form the active translocon.</text>
</comment>
<evidence type="ECO:0000313" key="13">
    <source>
        <dbReference type="Proteomes" id="UP001500839"/>
    </source>
</evidence>
<evidence type="ECO:0000256" key="1">
    <source>
        <dbReference type="ARBA" id="ARBA00004167"/>
    </source>
</evidence>
<evidence type="ECO:0000256" key="10">
    <source>
        <dbReference type="SAM" id="MobiDB-lite"/>
    </source>
</evidence>
<keyword evidence="7 9" id="KW-0811">Translocation</keyword>
<dbReference type="NCBIfam" id="TIGR01410">
    <property type="entry name" value="tatB"/>
    <property type="match status" value="1"/>
</dbReference>
<comment type="function">
    <text evidence="9">Part of the twin-arginine translocation (Tat) system that transports large folded proteins containing a characteristic twin-arginine motif in their signal peptide across membranes. Together with TatC, TatB is part of a receptor directly interacting with Tat signal peptides. TatB may form an oligomeric binding site that transiently accommodates folded Tat precursor proteins before their translocation.</text>
</comment>
<feature type="region of interest" description="Disordered" evidence="10">
    <location>
        <begin position="108"/>
        <end position="191"/>
    </location>
</feature>
<dbReference type="HAMAP" id="MF_00237">
    <property type="entry name" value="TatB"/>
    <property type="match status" value="1"/>
</dbReference>
<organism evidence="12 13">
    <name type="scientific">Tomitella cavernea</name>
    <dbReference type="NCBI Taxonomy" id="1387982"/>
    <lineage>
        <taxon>Bacteria</taxon>
        <taxon>Bacillati</taxon>
        <taxon>Actinomycetota</taxon>
        <taxon>Actinomycetes</taxon>
        <taxon>Mycobacteriales</taxon>
        <taxon>Tomitella</taxon>
    </lineage>
</organism>
<accession>A0ABP9CNA8</accession>
<comment type="similarity">
    <text evidence="9">Belongs to the TatB family.</text>
</comment>
<dbReference type="InterPro" id="IPR018448">
    <property type="entry name" value="TatB"/>
</dbReference>
<dbReference type="Proteomes" id="UP001500839">
    <property type="component" value="Unassembled WGS sequence"/>
</dbReference>
<evidence type="ECO:0000256" key="11">
    <source>
        <dbReference type="SAM" id="Phobius"/>
    </source>
</evidence>
<evidence type="ECO:0000256" key="6">
    <source>
        <dbReference type="ARBA" id="ARBA00022989"/>
    </source>
</evidence>
<name>A0ABP9CNA8_9ACTN</name>
<dbReference type="PRINTS" id="PR01506">
    <property type="entry name" value="TATBPROTEIN"/>
</dbReference>
<comment type="caution">
    <text evidence="12">The sequence shown here is derived from an EMBL/GenBank/DDBJ whole genome shotgun (WGS) entry which is preliminary data.</text>
</comment>
<evidence type="ECO:0000313" key="12">
    <source>
        <dbReference type="EMBL" id="GAA4812446.1"/>
    </source>
</evidence>
<evidence type="ECO:0000256" key="7">
    <source>
        <dbReference type="ARBA" id="ARBA00023010"/>
    </source>
</evidence>
<protein>
    <recommendedName>
        <fullName evidence="9">Sec-independent protein translocase protein TatB</fullName>
    </recommendedName>
</protein>
<keyword evidence="13" id="KW-1185">Reference proteome</keyword>
<gene>
    <name evidence="9" type="primary">tatB</name>
    <name evidence="12" type="ORF">GCM10023353_16550</name>
</gene>
<feature type="compositionally biased region" description="Gly residues" evidence="10">
    <location>
        <begin position="130"/>
        <end position="152"/>
    </location>
</feature>
<feature type="transmembrane region" description="Helical" evidence="11">
    <location>
        <begin position="6"/>
        <end position="23"/>
    </location>
</feature>
<dbReference type="InterPro" id="IPR003369">
    <property type="entry name" value="TatA/B/E"/>
</dbReference>
<keyword evidence="2 9" id="KW-0813">Transport</keyword>
<evidence type="ECO:0000256" key="8">
    <source>
        <dbReference type="ARBA" id="ARBA00023136"/>
    </source>
</evidence>
<dbReference type="EMBL" id="BAABKQ010000001">
    <property type="protein sequence ID" value="GAA4812446.1"/>
    <property type="molecule type" value="Genomic_DNA"/>
</dbReference>
<dbReference type="Gene3D" id="1.20.5.3310">
    <property type="match status" value="1"/>
</dbReference>
<keyword evidence="4 9" id="KW-0812">Transmembrane</keyword>
<dbReference type="Pfam" id="PF02416">
    <property type="entry name" value="TatA_B_E"/>
    <property type="match status" value="1"/>
</dbReference>
<evidence type="ECO:0000256" key="3">
    <source>
        <dbReference type="ARBA" id="ARBA00022475"/>
    </source>
</evidence>
<evidence type="ECO:0000256" key="4">
    <source>
        <dbReference type="ARBA" id="ARBA00022692"/>
    </source>
</evidence>
<keyword evidence="8 9" id="KW-0472">Membrane</keyword>
<proteinExistence type="inferred from homology"/>
<evidence type="ECO:0000256" key="9">
    <source>
        <dbReference type="HAMAP-Rule" id="MF_00237"/>
    </source>
</evidence>
<reference evidence="13" key="1">
    <citation type="journal article" date="2019" name="Int. J. Syst. Evol. Microbiol.">
        <title>The Global Catalogue of Microorganisms (GCM) 10K type strain sequencing project: providing services to taxonomists for standard genome sequencing and annotation.</title>
        <authorList>
            <consortium name="The Broad Institute Genomics Platform"/>
            <consortium name="The Broad Institute Genome Sequencing Center for Infectious Disease"/>
            <person name="Wu L."/>
            <person name="Ma J."/>
        </authorList>
    </citation>
    <scope>NUCLEOTIDE SEQUENCE [LARGE SCALE GENOMIC DNA]</scope>
    <source>
        <strain evidence="13">JCM 18542</strain>
    </source>
</reference>
<keyword evidence="3 9" id="KW-1003">Cell membrane</keyword>
<keyword evidence="6 9" id="KW-1133">Transmembrane helix</keyword>
<evidence type="ECO:0000256" key="5">
    <source>
        <dbReference type="ARBA" id="ARBA00022927"/>
    </source>
</evidence>
<keyword evidence="5 9" id="KW-0653">Protein transport</keyword>
<evidence type="ECO:0000256" key="2">
    <source>
        <dbReference type="ARBA" id="ARBA00022448"/>
    </source>
</evidence>
<comment type="subcellular location">
    <subcellularLocation>
        <location evidence="9">Cell membrane</location>
        <topology evidence="9">Single-pass membrane protein</topology>
    </subcellularLocation>
    <subcellularLocation>
        <location evidence="1">Membrane</location>
        <topology evidence="1">Single-pass membrane protein</topology>
    </subcellularLocation>
</comment>
<sequence length="191" mass="18877">MFGNIGWAEMVIIVIAGLVILGPERLPGAMSWLARTVKQVRSYATGAQTQLRDELGPEFEDLRKPLSELQQLRGMTPRAAITKHLLDGDDSLFTGEFNADDGGAGTTRNGAAAAGAGAGAGDGAPPSHGVNGGAVNGGAVNGGAVNGGGTNGASGAAEVDGAGRSAPRSDTRGETPPAAPGGPAAYDVDAT</sequence>